<gene>
    <name evidence="1" type="ORF">GCM10023346_11860</name>
</gene>
<evidence type="ECO:0000313" key="1">
    <source>
        <dbReference type="EMBL" id="GAA5191704.1"/>
    </source>
</evidence>
<organism evidence="1 2">
    <name type="scientific">Arthrobacter gyeryongensis</name>
    <dbReference type="NCBI Taxonomy" id="1650592"/>
    <lineage>
        <taxon>Bacteria</taxon>
        <taxon>Bacillati</taxon>
        <taxon>Actinomycetota</taxon>
        <taxon>Actinomycetes</taxon>
        <taxon>Micrococcales</taxon>
        <taxon>Micrococcaceae</taxon>
        <taxon>Arthrobacter</taxon>
    </lineage>
</organism>
<evidence type="ECO:0000313" key="2">
    <source>
        <dbReference type="Proteomes" id="UP001500200"/>
    </source>
</evidence>
<comment type="caution">
    <text evidence="1">The sequence shown here is derived from an EMBL/GenBank/DDBJ whole genome shotgun (WGS) entry which is preliminary data.</text>
</comment>
<keyword evidence="2" id="KW-1185">Reference proteome</keyword>
<reference evidence="2" key="1">
    <citation type="journal article" date="2019" name="Int. J. Syst. Evol. Microbiol.">
        <title>The Global Catalogue of Microorganisms (GCM) 10K type strain sequencing project: providing services to taxonomists for standard genome sequencing and annotation.</title>
        <authorList>
            <consortium name="The Broad Institute Genomics Platform"/>
            <consortium name="The Broad Institute Genome Sequencing Center for Infectious Disease"/>
            <person name="Wu L."/>
            <person name="Ma J."/>
        </authorList>
    </citation>
    <scope>NUCLEOTIDE SEQUENCE [LARGE SCALE GENOMIC DNA]</scope>
    <source>
        <strain evidence="2">JCM 18514</strain>
    </source>
</reference>
<name>A0ABP9S8F5_9MICC</name>
<proteinExistence type="predicted"/>
<sequence length="104" mass="10820">MRIALVGTLTMALFLTDMSPGSAVPKDSSSGLELASETVETKLGAIDPTVTLADQARVLFPAEPKMQFALMSQAIAVGLRATGAGTDVHPRALPIVLAPFVAER</sequence>
<accession>A0ABP9S8F5</accession>
<dbReference type="EMBL" id="BAABKK010000009">
    <property type="protein sequence ID" value="GAA5191704.1"/>
    <property type="molecule type" value="Genomic_DNA"/>
</dbReference>
<protein>
    <submittedName>
        <fullName evidence="1">Uncharacterized protein</fullName>
    </submittedName>
</protein>
<dbReference type="Proteomes" id="UP001500200">
    <property type="component" value="Unassembled WGS sequence"/>
</dbReference>